<keyword evidence="4" id="KW-0378">Hydrolase</keyword>
<dbReference type="FunCoup" id="A0A1S3K8F7">
    <property type="interactions" value="318"/>
</dbReference>
<evidence type="ECO:0000259" key="12">
    <source>
        <dbReference type="SMART" id="SM00474"/>
    </source>
</evidence>
<keyword evidence="2" id="KW-0540">Nuclease</keyword>
<evidence type="ECO:0000256" key="4">
    <source>
        <dbReference type="ARBA" id="ARBA00022801"/>
    </source>
</evidence>
<reference evidence="14" key="1">
    <citation type="submission" date="2025-08" db="UniProtKB">
        <authorList>
            <consortium name="RefSeq"/>
        </authorList>
    </citation>
    <scope>IDENTIFICATION</scope>
    <source>
        <tissue evidence="14">Gonads</tissue>
    </source>
</reference>
<accession>A0A1S3K8F7</accession>
<dbReference type="GO" id="GO:0005634">
    <property type="term" value="C:nucleus"/>
    <property type="evidence" value="ECO:0007669"/>
    <property type="project" value="UniProtKB-SubCell"/>
</dbReference>
<comment type="similarity">
    <text evidence="8">Belongs to the WRNexo family.</text>
</comment>
<keyword evidence="5" id="KW-0269">Exonuclease</keyword>
<evidence type="ECO:0000313" key="14">
    <source>
        <dbReference type="RefSeq" id="XP_013418920.1"/>
    </source>
</evidence>
<evidence type="ECO:0000313" key="13">
    <source>
        <dbReference type="Proteomes" id="UP000085678"/>
    </source>
</evidence>
<keyword evidence="14" id="KW-0347">Helicase</keyword>
<dbReference type="Gene3D" id="3.30.420.10">
    <property type="entry name" value="Ribonuclease H-like superfamily/Ribonuclease H"/>
    <property type="match status" value="1"/>
</dbReference>
<evidence type="ECO:0000256" key="3">
    <source>
        <dbReference type="ARBA" id="ARBA00022723"/>
    </source>
</evidence>
<dbReference type="InterPro" id="IPR002562">
    <property type="entry name" value="3'-5'_exonuclease_dom"/>
</dbReference>
<dbReference type="GeneID" id="106179740"/>
<comment type="function">
    <text evidence="11">Has exonuclease activity on both single-stranded and duplex templates bearing overhangs, but not blunt ended duplex DNA, and cleaves in a 3'-5' direction. Essential for the formation of DNA replication focal centers. Has an important role in maintaining genome stability.</text>
</comment>
<keyword evidence="13" id="KW-1185">Reference proteome</keyword>
<proteinExistence type="inferred from homology"/>
<gene>
    <name evidence="14" type="primary">LOC106179740</name>
</gene>
<protein>
    <recommendedName>
        <fullName evidence="9">3'-5' exonuclease</fullName>
    </recommendedName>
    <alternativeName>
        <fullName evidence="10">Werner Syndrome-like exonuclease</fullName>
    </alternativeName>
</protein>
<evidence type="ECO:0000256" key="7">
    <source>
        <dbReference type="ARBA" id="ARBA00023242"/>
    </source>
</evidence>
<dbReference type="KEGG" id="lak:106179740"/>
<keyword evidence="14" id="KW-0067">ATP-binding</keyword>
<dbReference type="OrthoDB" id="10261556at2759"/>
<dbReference type="GO" id="GO:0003676">
    <property type="term" value="F:nucleic acid binding"/>
    <property type="evidence" value="ECO:0007669"/>
    <property type="project" value="InterPro"/>
</dbReference>
<dbReference type="InParanoid" id="A0A1S3K8F7"/>
<dbReference type="PANTHER" id="PTHR13620">
    <property type="entry name" value="3-5 EXONUCLEASE"/>
    <property type="match status" value="1"/>
</dbReference>
<comment type="subcellular location">
    <subcellularLocation>
        <location evidence="1">Nucleus</location>
    </subcellularLocation>
</comment>
<dbReference type="Pfam" id="PF01612">
    <property type="entry name" value="DNA_pol_A_exo1"/>
    <property type="match status" value="1"/>
</dbReference>
<dbReference type="GO" id="GO:0046872">
    <property type="term" value="F:metal ion binding"/>
    <property type="evidence" value="ECO:0007669"/>
    <property type="project" value="UniProtKB-KW"/>
</dbReference>
<dbReference type="GO" id="GO:0004386">
    <property type="term" value="F:helicase activity"/>
    <property type="evidence" value="ECO:0007669"/>
    <property type="project" value="UniProtKB-KW"/>
</dbReference>
<dbReference type="GO" id="GO:0006139">
    <property type="term" value="P:nucleobase-containing compound metabolic process"/>
    <property type="evidence" value="ECO:0007669"/>
    <property type="project" value="InterPro"/>
</dbReference>
<dbReference type="RefSeq" id="XP_013418920.1">
    <property type="nucleotide sequence ID" value="XM_013563466.2"/>
</dbReference>
<keyword evidence="7" id="KW-0539">Nucleus</keyword>
<dbReference type="CDD" id="cd06141">
    <property type="entry name" value="WRN_exo"/>
    <property type="match status" value="1"/>
</dbReference>
<evidence type="ECO:0000256" key="5">
    <source>
        <dbReference type="ARBA" id="ARBA00022839"/>
    </source>
</evidence>
<evidence type="ECO:0000256" key="8">
    <source>
        <dbReference type="ARBA" id="ARBA00037949"/>
    </source>
</evidence>
<keyword evidence="3" id="KW-0479">Metal-binding</keyword>
<keyword evidence="14" id="KW-0547">Nucleotide-binding</keyword>
<evidence type="ECO:0000256" key="9">
    <source>
        <dbReference type="ARBA" id="ARBA00040531"/>
    </source>
</evidence>
<organism evidence="13 14">
    <name type="scientific">Lingula anatina</name>
    <name type="common">Brachiopod</name>
    <name type="synonym">Lingula unguis</name>
    <dbReference type="NCBI Taxonomy" id="7574"/>
    <lineage>
        <taxon>Eukaryota</taxon>
        <taxon>Metazoa</taxon>
        <taxon>Spiralia</taxon>
        <taxon>Lophotrochozoa</taxon>
        <taxon>Brachiopoda</taxon>
        <taxon>Linguliformea</taxon>
        <taxon>Lingulata</taxon>
        <taxon>Lingulida</taxon>
        <taxon>Linguloidea</taxon>
        <taxon>Lingulidae</taxon>
        <taxon>Lingula</taxon>
    </lineage>
</organism>
<dbReference type="InterPro" id="IPR051132">
    <property type="entry name" value="3-5_Exonuclease_domain"/>
</dbReference>
<dbReference type="STRING" id="7574.A0A1S3K8F7"/>
<dbReference type="InterPro" id="IPR012337">
    <property type="entry name" value="RNaseH-like_sf"/>
</dbReference>
<dbReference type="InterPro" id="IPR036397">
    <property type="entry name" value="RNaseH_sf"/>
</dbReference>
<dbReference type="SUPFAM" id="SSF53098">
    <property type="entry name" value="Ribonuclease H-like"/>
    <property type="match status" value="1"/>
</dbReference>
<evidence type="ECO:0000256" key="1">
    <source>
        <dbReference type="ARBA" id="ARBA00004123"/>
    </source>
</evidence>
<dbReference type="SMART" id="SM00474">
    <property type="entry name" value="35EXOc"/>
    <property type="match status" value="1"/>
</dbReference>
<dbReference type="GO" id="GO:0008408">
    <property type="term" value="F:3'-5' exonuclease activity"/>
    <property type="evidence" value="ECO:0007669"/>
    <property type="project" value="InterPro"/>
</dbReference>
<dbReference type="Proteomes" id="UP000085678">
    <property type="component" value="Unplaced"/>
</dbReference>
<evidence type="ECO:0000256" key="2">
    <source>
        <dbReference type="ARBA" id="ARBA00022722"/>
    </source>
</evidence>
<sequence>MASSQSVPRKRKLPAWMKLKTETKSAQTGLSNGVTKSSVLEDSLPELRFTGGIIYSHRKDDCSLLCQDIICSLETQQHNAAVGFDIEWPVTYQRGREDRTALVQICTPEKCCYLFHVSCMGELPKGLKELLSHSKIKKVGVGIDSDLWKLERDFDIRVKEIIDGSTIDLSVMANRVVNSSQTWSLDGLTRYLLRQKLCKDPSVRKSDWRQFPLSSRQQMYAATDAYASLILYEKLLEQENFAQNSSEKI</sequence>
<evidence type="ECO:0000256" key="11">
    <source>
        <dbReference type="ARBA" id="ARBA00045901"/>
    </source>
</evidence>
<name>A0A1S3K8F7_LINAN</name>
<evidence type="ECO:0000256" key="6">
    <source>
        <dbReference type="ARBA" id="ARBA00022842"/>
    </source>
</evidence>
<evidence type="ECO:0000256" key="10">
    <source>
        <dbReference type="ARBA" id="ARBA00042761"/>
    </source>
</evidence>
<dbReference type="PANTHER" id="PTHR13620:SF109">
    <property type="entry name" value="3'-5' EXONUCLEASE"/>
    <property type="match status" value="1"/>
</dbReference>
<feature type="domain" description="3'-5' exonuclease" evidence="12">
    <location>
        <begin position="53"/>
        <end position="240"/>
    </location>
</feature>
<keyword evidence="6" id="KW-0460">Magnesium</keyword>
<dbReference type="AlphaFoldDB" id="A0A1S3K8F7"/>